<dbReference type="InterPro" id="IPR003439">
    <property type="entry name" value="ABC_transporter-like_ATP-bd"/>
</dbReference>
<dbReference type="OrthoDB" id="3239744at2"/>
<keyword evidence="2" id="KW-0547">Nucleotide-binding</keyword>
<evidence type="ECO:0000259" key="5">
    <source>
        <dbReference type="PROSITE" id="PS50893"/>
    </source>
</evidence>
<dbReference type="PANTHER" id="PTHR19211">
    <property type="entry name" value="ATP-BINDING TRANSPORT PROTEIN-RELATED"/>
    <property type="match status" value="1"/>
</dbReference>
<evidence type="ECO:0000256" key="3">
    <source>
        <dbReference type="ARBA" id="ARBA00022840"/>
    </source>
</evidence>
<dbReference type="EMBL" id="SGWX01000001">
    <property type="protein sequence ID" value="RZS61618.1"/>
    <property type="molecule type" value="Genomic_DNA"/>
</dbReference>
<organism evidence="6 7">
    <name type="scientific">Xylanimonas ulmi</name>
    <dbReference type="NCBI Taxonomy" id="228973"/>
    <lineage>
        <taxon>Bacteria</taxon>
        <taxon>Bacillati</taxon>
        <taxon>Actinomycetota</taxon>
        <taxon>Actinomycetes</taxon>
        <taxon>Micrococcales</taxon>
        <taxon>Promicromonosporaceae</taxon>
        <taxon>Xylanimonas</taxon>
    </lineage>
</organism>
<dbReference type="GO" id="GO:0005524">
    <property type="term" value="F:ATP binding"/>
    <property type="evidence" value="ECO:0007669"/>
    <property type="project" value="UniProtKB-KW"/>
</dbReference>
<dbReference type="Pfam" id="PF00005">
    <property type="entry name" value="ABC_tran"/>
    <property type="match status" value="2"/>
</dbReference>
<keyword evidence="1" id="KW-0677">Repeat</keyword>
<dbReference type="InterPro" id="IPR003593">
    <property type="entry name" value="AAA+_ATPase"/>
</dbReference>
<keyword evidence="4" id="KW-0175">Coiled coil</keyword>
<evidence type="ECO:0000256" key="2">
    <source>
        <dbReference type="ARBA" id="ARBA00022741"/>
    </source>
</evidence>
<feature type="domain" description="ABC transporter" evidence="5">
    <location>
        <begin position="43"/>
        <end position="300"/>
    </location>
</feature>
<dbReference type="SMART" id="SM00382">
    <property type="entry name" value="AAA"/>
    <property type="match status" value="2"/>
</dbReference>
<feature type="coiled-coil region" evidence="4">
    <location>
        <begin position="297"/>
        <end position="328"/>
    </location>
</feature>
<dbReference type="SUPFAM" id="SSF52540">
    <property type="entry name" value="P-loop containing nucleoside triphosphate hydrolases"/>
    <property type="match status" value="2"/>
</dbReference>
<evidence type="ECO:0000256" key="4">
    <source>
        <dbReference type="SAM" id="Coils"/>
    </source>
</evidence>
<dbReference type="PROSITE" id="PS00211">
    <property type="entry name" value="ABC_TRANSPORTER_1"/>
    <property type="match status" value="1"/>
</dbReference>
<sequence>MHLIASDVSFAYPGAGAGSGAAVLADEGRAIVSGAGTRRPVGLAGGQTTVSGPRAARAEVLSGVSVRVAAGTRLGVVGENGSGKSTLIRLLAGTLTPTAGRVRREGSVAVVEQELVEVPGETVGDVVRTALAGVRRVAAELDAAAAAFAAQADPDAAALDALAALLARADHLAAWDADRRVDVALTRLGAPRDLDRTVETLSVGQRYRVRLACRLAERSDFLLLDEPTNHLDDEAIGFLTEQLHTWRGGLVMVTHDRQLLDDVATAILDLDPSMDGRPTLYGQPGYLAYRFAKSQALRRWRQRYRAERKRAQQLAERLDASYEGLSDEWRPPKGSQRHRRSTRARIHVKAADRLVQRLEAEAVEVPVPPLELVFPDLPSLSPGWDPSQPLVELRNPRVDGDPGDDGAPRVRLDLPGVRVAVAPAGRLLVVGPNGSGKSTLLGALSGSLPLARGTRTVADGVRVGVVGQENAPVVGRGQDDPRTLTGFDAAANEALALLTRGLLDPEHVVPVAALGLLAEEDLERPLVELSAGQRRRFELARTLLAAPHLLILDEPTNHLSIDLVDELTRALARTGAAVVVATHDRRMREDLGDWPTLTL</sequence>
<dbReference type="FunFam" id="3.40.50.300:FF:000011">
    <property type="entry name" value="Putative ABC transporter ATP-binding component"/>
    <property type="match status" value="1"/>
</dbReference>
<evidence type="ECO:0000256" key="1">
    <source>
        <dbReference type="ARBA" id="ARBA00022737"/>
    </source>
</evidence>
<protein>
    <submittedName>
        <fullName evidence="6">Macrolide transport system ATP-binding/permease protein</fullName>
    </submittedName>
</protein>
<feature type="domain" description="ABC transporter" evidence="5">
    <location>
        <begin position="393"/>
        <end position="599"/>
    </location>
</feature>
<dbReference type="PANTHER" id="PTHR19211:SF14">
    <property type="entry name" value="ATP-BINDING CASSETTE SUB-FAMILY F MEMBER 1"/>
    <property type="match status" value="1"/>
</dbReference>
<evidence type="ECO:0000313" key="6">
    <source>
        <dbReference type="EMBL" id="RZS61618.1"/>
    </source>
</evidence>
<dbReference type="InterPro" id="IPR027417">
    <property type="entry name" value="P-loop_NTPase"/>
</dbReference>
<reference evidence="6 7" key="1">
    <citation type="submission" date="2019-02" db="EMBL/GenBank/DDBJ databases">
        <title>Sequencing the genomes of 1000 actinobacteria strains.</title>
        <authorList>
            <person name="Klenk H.-P."/>
        </authorList>
    </citation>
    <scope>NUCLEOTIDE SEQUENCE [LARGE SCALE GENOMIC DNA]</scope>
    <source>
        <strain evidence="6 7">DSM 16932</strain>
    </source>
</reference>
<dbReference type="Proteomes" id="UP000293852">
    <property type="component" value="Unassembled WGS sequence"/>
</dbReference>
<dbReference type="Gene3D" id="3.40.50.300">
    <property type="entry name" value="P-loop containing nucleotide triphosphate hydrolases"/>
    <property type="match status" value="2"/>
</dbReference>
<dbReference type="GO" id="GO:0016887">
    <property type="term" value="F:ATP hydrolysis activity"/>
    <property type="evidence" value="ECO:0007669"/>
    <property type="project" value="InterPro"/>
</dbReference>
<name>A0A4Q7M4Y6_9MICO</name>
<proteinExistence type="predicted"/>
<dbReference type="InterPro" id="IPR017871">
    <property type="entry name" value="ABC_transporter-like_CS"/>
</dbReference>
<keyword evidence="7" id="KW-1185">Reference proteome</keyword>
<keyword evidence="3 6" id="KW-0067">ATP-binding</keyword>
<gene>
    <name evidence="6" type="ORF">EV386_1927</name>
</gene>
<accession>A0A4Q7M4Y6</accession>
<comment type="caution">
    <text evidence="6">The sequence shown here is derived from an EMBL/GenBank/DDBJ whole genome shotgun (WGS) entry which is preliminary data.</text>
</comment>
<evidence type="ECO:0000313" key="7">
    <source>
        <dbReference type="Proteomes" id="UP000293852"/>
    </source>
</evidence>
<dbReference type="PROSITE" id="PS50893">
    <property type="entry name" value="ABC_TRANSPORTER_2"/>
    <property type="match status" value="2"/>
</dbReference>
<dbReference type="InterPro" id="IPR050611">
    <property type="entry name" value="ABCF"/>
</dbReference>
<dbReference type="AlphaFoldDB" id="A0A4Q7M4Y6"/>
<dbReference type="RefSeq" id="WP_130414456.1">
    <property type="nucleotide sequence ID" value="NZ_SGWX01000001.1"/>
</dbReference>